<gene>
    <name evidence="6" type="ORF">DFO65_11729</name>
</gene>
<dbReference type="InterPro" id="IPR029016">
    <property type="entry name" value="GAF-like_dom_sf"/>
</dbReference>
<comment type="caution">
    <text evidence="6">The sequence shown here is derived from an EMBL/GenBank/DDBJ whole genome shotgun (WGS) entry which is preliminary data.</text>
</comment>
<dbReference type="InterPro" id="IPR005471">
    <property type="entry name" value="Tscrpt_reg_IclR_N"/>
</dbReference>
<dbReference type="Gene3D" id="3.30.450.40">
    <property type="match status" value="1"/>
</dbReference>
<dbReference type="InterPro" id="IPR014757">
    <property type="entry name" value="Tscrpt_reg_IclR_C"/>
</dbReference>
<dbReference type="GO" id="GO:0003677">
    <property type="term" value="F:DNA binding"/>
    <property type="evidence" value="ECO:0007669"/>
    <property type="project" value="UniProtKB-KW"/>
</dbReference>
<feature type="domain" description="HTH iclR-type" evidence="4">
    <location>
        <begin position="1"/>
        <end position="62"/>
    </location>
</feature>
<dbReference type="PROSITE" id="PS51078">
    <property type="entry name" value="ICLR_ED"/>
    <property type="match status" value="1"/>
</dbReference>
<keyword evidence="2" id="KW-0238">DNA-binding</keyword>
<dbReference type="GO" id="GO:0045892">
    <property type="term" value="P:negative regulation of DNA-templated transcription"/>
    <property type="evidence" value="ECO:0007669"/>
    <property type="project" value="TreeGrafter"/>
</dbReference>
<dbReference type="InterPro" id="IPR050707">
    <property type="entry name" value="HTH_MetabolicPath_Reg"/>
</dbReference>
<name>A0A366ICJ8_9MICO</name>
<evidence type="ECO:0000256" key="2">
    <source>
        <dbReference type="ARBA" id="ARBA00023125"/>
    </source>
</evidence>
<dbReference type="InterPro" id="IPR012318">
    <property type="entry name" value="HTH_CRP"/>
</dbReference>
<dbReference type="SUPFAM" id="SSF46785">
    <property type="entry name" value="Winged helix' DNA-binding domain"/>
    <property type="match status" value="1"/>
</dbReference>
<dbReference type="PROSITE" id="PS51077">
    <property type="entry name" value="HTH_ICLR"/>
    <property type="match status" value="1"/>
</dbReference>
<evidence type="ECO:0000256" key="1">
    <source>
        <dbReference type="ARBA" id="ARBA00023015"/>
    </source>
</evidence>
<dbReference type="Gene3D" id="1.10.10.10">
    <property type="entry name" value="Winged helix-like DNA-binding domain superfamily/Winged helix DNA-binding domain"/>
    <property type="match status" value="1"/>
</dbReference>
<reference evidence="6 7" key="1">
    <citation type="submission" date="2018-06" db="EMBL/GenBank/DDBJ databases">
        <title>Freshwater and sediment microbial communities from various areas in North America, analyzing microbe dynamics in response to fracking.</title>
        <authorList>
            <person name="Lamendella R."/>
        </authorList>
    </citation>
    <scope>NUCLEOTIDE SEQUENCE [LARGE SCALE GENOMIC DNA]</scope>
    <source>
        <strain evidence="6 7">3b_TX</strain>
    </source>
</reference>
<evidence type="ECO:0000313" key="6">
    <source>
        <dbReference type="EMBL" id="RBP68605.1"/>
    </source>
</evidence>
<dbReference type="SMART" id="SM00419">
    <property type="entry name" value="HTH_CRP"/>
    <property type="match status" value="1"/>
</dbReference>
<dbReference type="SUPFAM" id="SSF55781">
    <property type="entry name" value="GAF domain-like"/>
    <property type="match status" value="1"/>
</dbReference>
<keyword evidence="7" id="KW-1185">Reference proteome</keyword>
<keyword evidence="1" id="KW-0805">Transcription regulation</keyword>
<feature type="domain" description="IclR-ED" evidence="5">
    <location>
        <begin position="62"/>
        <end position="246"/>
    </location>
</feature>
<evidence type="ECO:0000259" key="5">
    <source>
        <dbReference type="PROSITE" id="PS51078"/>
    </source>
</evidence>
<protein>
    <submittedName>
        <fullName evidence="6">IclR family transcriptional regulator</fullName>
    </submittedName>
</protein>
<evidence type="ECO:0000259" key="4">
    <source>
        <dbReference type="PROSITE" id="PS51077"/>
    </source>
</evidence>
<dbReference type="AlphaFoldDB" id="A0A366ICJ8"/>
<dbReference type="GO" id="GO:0003700">
    <property type="term" value="F:DNA-binding transcription factor activity"/>
    <property type="evidence" value="ECO:0007669"/>
    <property type="project" value="TreeGrafter"/>
</dbReference>
<organism evidence="6 7">
    <name type="scientific">Brevibacterium celere</name>
    <dbReference type="NCBI Taxonomy" id="225845"/>
    <lineage>
        <taxon>Bacteria</taxon>
        <taxon>Bacillati</taxon>
        <taxon>Actinomycetota</taxon>
        <taxon>Actinomycetes</taxon>
        <taxon>Micrococcales</taxon>
        <taxon>Brevibacteriaceae</taxon>
        <taxon>Brevibacterium</taxon>
    </lineage>
</organism>
<dbReference type="Pfam" id="PF01614">
    <property type="entry name" value="IclR_C"/>
    <property type="match status" value="1"/>
</dbReference>
<dbReference type="InterPro" id="IPR036388">
    <property type="entry name" value="WH-like_DNA-bd_sf"/>
</dbReference>
<dbReference type="Pfam" id="PF09339">
    <property type="entry name" value="HTH_IclR"/>
    <property type="match status" value="1"/>
</dbReference>
<dbReference type="InterPro" id="IPR036390">
    <property type="entry name" value="WH_DNA-bd_sf"/>
</dbReference>
<dbReference type="RefSeq" id="WP_113905566.1">
    <property type="nucleotide sequence ID" value="NZ_QNSB01000017.1"/>
</dbReference>
<sequence>MQPVHRTLDILEVIARSQSSMSLAEISQELSLSPSTVHRFMKDLEDRGFVIRTNKRRYLLGPAVRALLSNTSSHQVREAAAPVLRNLVRQHGEAAFLAEMTGAKVVCIEFFEGTRSLRHHVQVGTTLPLNAASSARAIMSMLPEDEIDDILADATLEQYTARTITSKEVLKSHLASSRTLGYDVCDDEMEDFTWAVSTPLSDGKGPIPFAITTVAPLSSMQSANRREELIASTRQAGRVVSHELGATSRDT</sequence>
<dbReference type="Proteomes" id="UP000253509">
    <property type="component" value="Unassembled WGS sequence"/>
</dbReference>
<evidence type="ECO:0000256" key="3">
    <source>
        <dbReference type="ARBA" id="ARBA00023163"/>
    </source>
</evidence>
<dbReference type="PANTHER" id="PTHR30136:SF35">
    <property type="entry name" value="HTH-TYPE TRANSCRIPTIONAL REGULATOR RV1719"/>
    <property type="match status" value="1"/>
</dbReference>
<accession>A0A366ICJ8</accession>
<dbReference type="EMBL" id="QNSB01000017">
    <property type="protein sequence ID" value="RBP68605.1"/>
    <property type="molecule type" value="Genomic_DNA"/>
</dbReference>
<evidence type="ECO:0000313" key="7">
    <source>
        <dbReference type="Proteomes" id="UP000253509"/>
    </source>
</evidence>
<keyword evidence="3" id="KW-0804">Transcription</keyword>
<dbReference type="SMART" id="SM00346">
    <property type="entry name" value="HTH_ICLR"/>
    <property type="match status" value="1"/>
</dbReference>
<dbReference type="PANTHER" id="PTHR30136">
    <property type="entry name" value="HELIX-TURN-HELIX TRANSCRIPTIONAL REGULATOR, ICLR FAMILY"/>
    <property type="match status" value="1"/>
</dbReference>
<proteinExistence type="predicted"/>